<dbReference type="RefSeq" id="WP_134449733.1">
    <property type="nucleotide sequence ID" value="NZ_SOFS01000027.1"/>
</dbReference>
<dbReference type="Pfam" id="PF07077">
    <property type="entry name" value="DUF1345"/>
    <property type="match status" value="1"/>
</dbReference>
<dbReference type="InterPro" id="IPR009781">
    <property type="entry name" value="DUF1345"/>
</dbReference>
<dbReference type="Proteomes" id="UP000297604">
    <property type="component" value="Unassembled WGS sequence"/>
</dbReference>
<evidence type="ECO:0000313" key="3">
    <source>
        <dbReference type="Proteomes" id="UP000297604"/>
    </source>
</evidence>
<organism evidence="2 3">
    <name type="scientific">Cryobacterium glucosi</name>
    <dbReference type="NCBI Taxonomy" id="1259175"/>
    <lineage>
        <taxon>Bacteria</taxon>
        <taxon>Bacillati</taxon>
        <taxon>Actinomycetota</taxon>
        <taxon>Actinomycetes</taxon>
        <taxon>Micrococcales</taxon>
        <taxon>Microbacteriaceae</taxon>
        <taxon>Cryobacterium</taxon>
    </lineage>
</organism>
<reference evidence="2 3" key="1">
    <citation type="submission" date="2019-03" db="EMBL/GenBank/DDBJ databases">
        <title>Genomics of glacier-inhabiting Cryobacterium strains.</title>
        <authorList>
            <person name="Liu Q."/>
            <person name="Xin Y.-H."/>
        </authorList>
    </citation>
    <scope>NUCLEOTIDE SEQUENCE [LARGE SCALE GENOMIC DNA]</scope>
    <source>
        <strain evidence="2 3">MDB1-5</strain>
    </source>
</reference>
<feature type="transmembrane region" description="Helical" evidence="1">
    <location>
        <begin position="196"/>
        <end position="217"/>
    </location>
</feature>
<sequence length="218" mass="23530">MEQVQDFRSTIFHAGTRASVAFIVGVLVGVASGLIVKWAFAPAIGWVGAAVVFLSWTWIAVGRLDHSETARYATREDPSRFAAEVLILCASIASFWAIALILIEAGTVEGLAKAGLVALALSTIAASWLMVTTVFTLRYAHLYYSNETGGIVFNQREPPRYSDFAYLAVTIGATFQVSDTNLQNHDIRITALRHSLLSYVLGVVVLATTINLVSGLAH</sequence>
<feature type="transmembrane region" description="Helical" evidence="1">
    <location>
        <begin position="46"/>
        <end position="64"/>
    </location>
</feature>
<keyword evidence="1" id="KW-0812">Transmembrane</keyword>
<comment type="caution">
    <text evidence="2">The sequence shown here is derived from an EMBL/GenBank/DDBJ whole genome shotgun (WGS) entry which is preliminary data.</text>
</comment>
<feature type="transmembrane region" description="Helical" evidence="1">
    <location>
        <begin position="115"/>
        <end position="137"/>
    </location>
</feature>
<evidence type="ECO:0000313" key="2">
    <source>
        <dbReference type="EMBL" id="TFC19034.1"/>
    </source>
</evidence>
<protein>
    <submittedName>
        <fullName evidence="2">DUF1345 domain-containing protein</fullName>
    </submittedName>
</protein>
<keyword evidence="1" id="KW-1133">Transmembrane helix</keyword>
<accession>A0ABY2INM2</accession>
<evidence type="ECO:0000256" key="1">
    <source>
        <dbReference type="SAM" id="Phobius"/>
    </source>
</evidence>
<keyword evidence="1" id="KW-0472">Membrane</keyword>
<proteinExistence type="predicted"/>
<keyword evidence="3" id="KW-1185">Reference proteome</keyword>
<dbReference type="EMBL" id="SOFS01000027">
    <property type="protein sequence ID" value="TFC19034.1"/>
    <property type="molecule type" value="Genomic_DNA"/>
</dbReference>
<feature type="transmembrane region" description="Helical" evidence="1">
    <location>
        <begin position="20"/>
        <end position="40"/>
    </location>
</feature>
<feature type="transmembrane region" description="Helical" evidence="1">
    <location>
        <begin position="85"/>
        <end position="103"/>
    </location>
</feature>
<gene>
    <name evidence="2" type="ORF">E3O46_12910</name>
</gene>
<name>A0ABY2INM2_9MICO</name>